<dbReference type="OrthoDB" id="1447786at2"/>
<proteinExistence type="predicted"/>
<dbReference type="RefSeq" id="WP_007093895.1">
    <property type="nucleotide sequence ID" value="NZ_CP142125.1"/>
</dbReference>
<evidence type="ECO:0000313" key="1">
    <source>
        <dbReference type="EMBL" id="EDP95139.1"/>
    </source>
</evidence>
<gene>
    <name evidence="1" type="ORF">KAOT1_06637</name>
</gene>
<comment type="caution">
    <text evidence="1">The sequence shown here is derived from an EMBL/GenBank/DDBJ whole genome shotgun (WGS) entry which is preliminary data.</text>
</comment>
<sequence length="86" mass="10113">MKRDRATNGRLYWIANFLAAEKAATNEYPYDLECYEYRTVDGWKNQLIYECIDDGKDYALFSVGKDGIPYTEDDIHAEKYDFSKGY</sequence>
<dbReference type="HOGENOM" id="CLU_2493842_0_0_10"/>
<dbReference type="EMBL" id="ABIB01000010">
    <property type="protein sequence ID" value="EDP95139.1"/>
    <property type="molecule type" value="Genomic_DNA"/>
</dbReference>
<keyword evidence="2" id="KW-1185">Reference proteome</keyword>
<accession>A9E526</accession>
<reference evidence="1 2" key="1">
    <citation type="journal article" date="2011" name="J. Bacteriol.">
        <title>Genome sequence of the algicidal bacterium Kordia algicida OT-1.</title>
        <authorList>
            <person name="Lee H.S."/>
            <person name="Kang S.G."/>
            <person name="Kwon K.K."/>
            <person name="Lee J.H."/>
            <person name="Kim S.J."/>
        </authorList>
    </citation>
    <scope>NUCLEOTIDE SEQUENCE [LARGE SCALE GENOMIC DNA]</scope>
    <source>
        <strain evidence="1 2">OT-1</strain>
    </source>
</reference>
<dbReference type="InterPro" id="IPR045584">
    <property type="entry name" value="Pilin-like"/>
</dbReference>
<evidence type="ECO:0000313" key="2">
    <source>
        <dbReference type="Proteomes" id="UP000002945"/>
    </source>
</evidence>
<dbReference type="Gene3D" id="3.30.700.10">
    <property type="entry name" value="Glycoprotein, Type 4 Pilin"/>
    <property type="match status" value="1"/>
</dbReference>
<dbReference type="SUPFAM" id="SSF54523">
    <property type="entry name" value="Pili subunits"/>
    <property type="match status" value="1"/>
</dbReference>
<organism evidence="1 2">
    <name type="scientific">Kordia algicida OT-1</name>
    <dbReference type="NCBI Taxonomy" id="391587"/>
    <lineage>
        <taxon>Bacteria</taxon>
        <taxon>Pseudomonadati</taxon>
        <taxon>Bacteroidota</taxon>
        <taxon>Flavobacteriia</taxon>
        <taxon>Flavobacteriales</taxon>
        <taxon>Flavobacteriaceae</taxon>
        <taxon>Kordia</taxon>
    </lineage>
</organism>
<dbReference type="Proteomes" id="UP000002945">
    <property type="component" value="Unassembled WGS sequence"/>
</dbReference>
<protein>
    <submittedName>
        <fullName evidence="1">Uncharacterized protein</fullName>
    </submittedName>
</protein>
<name>A9E526_9FLAO</name>
<dbReference type="AlphaFoldDB" id="A9E526"/>